<protein>
    <recommendedName>
        <fullName evidence="2">HK97 gp10 family phage protein</fullName>
    </recommendedName>
</protein>
<organism evidence="1">
    <name type="scientific">marine sediment metagenome</name>
    <dbReference type="NCBI Taxonomy" id="412755"/>
    <lineage>
        <taxon>unclassified sequences</taxon>
        <taxon>metagenomes</taxon>
        <taxon>ecological metagenomes</taxon>
    </lineage>
</organism>
<dbReference type="EMBL" id="LAZR01000320">
    <property type="protein sequence ID" value="KKN74788.1"/>
    <property type="molecule type" value="Genomic_DNA"/>
</dbReference>
<dbReference type="AlphaFoldDB" id="A0A0F9W9M9"/>
<reference evidence="1" key="1">
    <citation type="journal article" date="2015" name="Nature">
        <title>Complex archaea that bridge the gap between prokaryotes and eukaryotes.</title>
        <authorList>
            <person name="Spang A."/>
            <person name="Saw J.H."/>
            <person name="Jorgensen S.L."/>
            <person name="Zaremba-Niedzwiedzka K."/>
            <person name="Martijn J."/>
            <person name="Lind A.E."/>
            <person name="van Eijk R."/>
            <person name="Schleper C."/>
            <person name="Guy L."/>
            <person name="Ettema T.J."/>
        </authorList>
    </citation>
    <scope>NUCLEOTIDE SEQUENCE</scope>
</reference>
<evidence type="ECO:0000313" key="1">
    <source>
        <dbReference type="EMBL" id="KKN74788.1"/>
    </source>
</evidence>
<evidence type="ECO:0008006" key="2">
    <source>
        <dbReference type="Google" id="ProtNLM"/>
    </source>
</evidence>
<sequence>MSIQIQGLDKLYKKLGKAAAIEVLVRPMHESVQYVETTMKQYPPKIPGSRYIRGYGYKGGSATSEQLGKNWSKEVKRKGGGVVGTVGNPVSYGPLVQSERFQAKVHQGRWQTDKQVVEGNYMRRLINRAFKRAVDKALKG</sequence>
<accession>A0A0F9W9M9</accession>
<proteinExistence type="predicted"/>
<gene>
    <name evidence="1" type="ORF">LCGC14_0386810</name>
</gene>
<comment type="caution">
    <text evidence="1">The sequence shown here is derived from an EMBL/GenBank/DDBJ whole genome shotgun (WGS) entry which is preliminary data.</text>
</comment>
<name>A0A0F9W9M9_9ZZZZ</name>